<dbReference type="Proteomes" id="UP000500938">
    <property type="component" value="Chromosome"/>
</dbReference>
<keyword evidence="3" id="KW-1185">Reference proteome</keyword>
<evidence type="ECO:0000256" key="1">
    <source>
        <dbReference type="SAM" id="MobiDB-lite"/>
    </source>
</evidence>
<dbReference type="InterPro" id="IPR025990">
    <property type="entry name" value="zinc_ribbon_bacterial"/>
</dbReference>
<evidence type="ECO:0000313" key="3">
    <source>
        <dbReference type="Proteomes" id="UP000500938"/>
    </source>
</evidence>
<dbReference type="RefSeq" id="WP_171223759.1">
    <property type="nucleotide sequence ID" value="NZ_CP053085.1"/>
</dbReference>
<organism evidence="2 3">
    <name type="scientific">Gemmatimonas groenlandica</name>
    <dbReference type="NCBI Taxonomy" id="2732249"/>
    <lineage>
        <taxon>Bacteria</taxon>
        <taxon>Pseudomonadati</taxon>
        <taxon>Gemmatimonadota</taxon>
        <taxon>Gemmatimonadia</taxon>
        <taxon>Gemmatimonadales</taxon>
        <taxon>Gemmatimonadaceae</taxon>
        <taxon>Gemmatimonas</taxon>
    </lineage>
</organism>
<dbReference type="Pfam" id="PF14255">
    <property type="entry name" value="Zn_ribbon_21"/>
    <property type="match status" value="1"/>
</dbReference>
<protein>
    <submittedName>
        <fullName evidence="2">CPXCG motif-containing cysteine-rich protein</fullName>
    </submittedName>
</protein>
<evidence type="ECO:0000313" key="2">
    <source>
        <dbReference type="EMBL" id="QJR34333.1"/>
    </source>
</evidence>
<dbReference type="KEGG" id="ggr:HKW67_01740"/>
<accession>A0A6M4IHQ7</accession>
<dbReference type="EMBL" id="CP053085">
    <property type="protein sequence ID" value="QJR34333.1"/>
    <property type="molecule type" value="Genomic_DNA"/>
</dbReference>
<reference evidence="2 3" key="1">
    <citation type="submission" date="2020-05" db="EMBL/GenBank/DDBJ databases">
        <title>Complete genome sequence of Gemmatimonas greenlandica TET16.</title>
        <authorList>
            <person name="Zeng Y."/>
        </authorList>
    </citation>
    <scope>NUCLEOTIDE SEQUENCE [LARGE SCALE GENOMIC DNA]</scope>
    <source>
        <strain evidence="2 3">TET16</strain>
    </source>
</reference>
<proteinExistence type="predicted"/>
<name>A0A6M4IHQ7_9BACT</name>
<sequence length="102" mass="11166">MADREEWDLPDDVGDPDEAEDALDDEEFPLGDGVADLVGEVQCPYCGEPVEITLDPGSGTHQQYVEDCQVCCRPWLVSVSYDDDGTAHVHVDANDDHDDNDG</sequence>
<gene>
    <name evidence="2" type="ORF">HKW67_01740</name>
</gene>
<dbReference type="AlphaFoldDB" id="A0A6M4IHQ7"/>
<feature type="region of interest" description="Disordered" evidence="1">
    <location>
        <begin position="1"/>
        <end position="24"/>
    </location>
</feature>